<evidence type="ECO:0000313" key="2">
    <source>
        <dbReference type="EMBL" id="QGO06260.1"/>
    </source>
</evidence>
<evidence type="ECO:0008006" key="4">
    <source>
        <dbReference type="Google" id="ProtNLM"/>
    </source>
</evidence>
<protein>
    <recommendedName>
        <fullName evidence="4">Lipoprotein</fullName>
    </recommendedName>
</protein>
<evidence type="ECO:0000313" key="3">
    <source>
        <dbReference type="Proteomes" id="UP000422232"/>
    </source>
</evidence>
<feature type="signal peptide" evidence="1">
    <location>
        <begin position="1"/>
        <end position="32"/>
    </location>
</feature>
<feature type="chain" id="PRO_5040110015" description="Lipoprotein" evidence="1">
    <location>
        <begin position="33"/>
        <end position="102"/>
    </location>
</feature>
<reference evidence="2 3" key="1">
    <citation type="submission" date="2019-04" db="EMBL/GenBank/DDBJ databases">
        <title>Complete genome sequencing of Piscirickettsia salmonis strain Psal-009.</title>
        <authorList>
            <person name="Schober I."/>
            <person name="Bunk B."/>
            <person name="Sproer C."/>
            <person name="Carril G.P."/>
            <person name="Riedel T."/>
            <person name="Flores-Herrera P.A."/>
            <person name="Nourdin-Galindo G."/>
            <person name="Marshall S.H."/>
            <person name="Overmann J."/>
        </authorList>
    </citation>
    <scope>NUCLEOTIDE SEQUENCE [LARGE SCALE GENOMIC DNA]</scope>
    <source>
        <strain evidence="2 3">Psal-009</strain>
    </source>
</reference>
<name>A0A9Q6LM78_PISSA</name>
<evidence type="ECO:0000256" key="1">
    <source>
        <dbReference type="SAM" id="SignalP"/>
    </source>
</evidence>
<dbReference type="Proteomes" id="UP000422232">
    <property type="component" value="Chromosome"/>
</dbReference>
<dbReference type="EMBL" id="CP038908">
    <property type="protein sequence ID" value="QGO06260.1"/>
    <property type="molecule type" value="Genomic_DNA"/>
</dbReference>
<keyword evidence="3" id="KW-1185">Reference proteome</keyword>
<gene>
    <name evidence="2" type="ORF">Psal009_02168</name>
</gene>
<accession>A0A9Q6LM78</accession>
<organism evidence="2 3">
    <name type="scientific">Piscirickettsia salmonis</name>
    <dbReference type="NCBI Taxonomy" id="1238"/>
    <lineage>
        <taxon>Bacteria</taxon>
        <taxon>Pseudomonadati</taxon>
        <taxon>Pseudomonadota</taxon>
        <taxon>Gammaproteobacteria</taxon>
        <taxon>Thiotrichales</taxon>
        <taxon>Piscirickettsiaceae</taxon>
        <taxon>Piscirickettsia</taxon>
    </lineage>
</organism>
<sequence>MIRVPMIRVQMKLKAGFIINCFATVAMISALSACSSYNKVVRDHYDTYLYTTPEIGPALAIPGTSNLVMPEQSMGRYPLPNDFKALQGSSQTDLSPPNILKK</sequence>
<keyword evidence="1" id="KW-0732">Signal</keyword>
<dbReference type="AlphaFoldDB" id="A0A9Q6LM78"/>
<proteinExistence type="predicted"/>
<dbReference type="PROSITE" id="PS51257">
    <property type="entry name" value="PROKAR_LIPOPROTEIN"/>
    <property type="match status" value="1"/>
</dbReference>